<sequence>MKNGSGIVIEVQNKKATLLMKDGTFVSLRVPAGKRPTVGKEYQASYFSQRKRSLFVLPSISLSIAALVAFLFFSGFMPYTSKQAAAAYVSFDINPSLEVGVDEEMHVVEIDTFNNEAEHIIKKYKFSKDKSITLEEFADQLIKAYESEGYMDANHSMLITTVSDNLSDKETKKELDKALDSIVKKAVVHYPVAITVTESNEETREKAKQLGVSSGKYTTFQKANENGKAFKKEKIKEVQFQELKVNADDAASKDIKVVPHPRKIKSSQHEIKQNSDKLVLDQKKQELNNSQHNKKEQKTVMKVQKPNKIKANEKQIKKNHPVNMKNPNQTSNNKKQHEKKRETQNAVPKNSTEPKQAVKPQKPNQKGDNKQQQKQHKNGHKH</sequence>
<dbReference type="Pfam" id="PF12791">
    <property type="entry name" value="RsgI_N"/>
    <property type="match status" value="1"/>
</dbReference>
<dbReference type="PROSITE" id="PS51849">
    <property type="entry name" value="RSGI_N"/>
    <property type="match status" value="1"/>
</dbReference>
<feature type="transmembrane region" description="Helical" evidence="7">
    <location>
        <begin position="54"/>
        <end position="73"/>
    </location>
</feature>
<dbReference type="GO" id="GO:0005886">
    <property type="term" value="C:plasma membrane"/>
    <property type="evidence" value="ECO:0007669"/>
    <property type="project" value="UniProtKB-SubCell"/>
</dbReference>
<keyword evidence="4 7" id="KW-1133">Transmembrane helix</keyword>
<dbReference type="EMBL" id="LRFC01000008">
    <property type="protein sequence ID" value="KZE67772.1"/>
    <property type="molecule type" value="Genomic_DNA"/>
</dbReference>
<dbReference type="Pfam" id="PF23750">
    <property type="entry name" value="RsgI_M"/>
    <property type="match status" value="1"/>
</dbReference>
<evidence type="ECO:0000313" key="10">
    <source>
        <dbReference type="Proteomes" id="UP000076567"/>
    </source>
</evidence>
<evidence type="ECO:0000256" key="4">
    <source>
        <dbReference type="ARBA" id="ARBA00022989"/>
    </source>
</evidence>
<dbReference type="InterPro" id="IPR024449">
    <property type="entry name" value="Anti-sigma_RsgI_N"/>
</dbReference>
<evidence type="ECO:0000256" key="3">
    <source>
        <dbReference type="ARBA" id="ARBA00022692"/>
    </source>
</evidence>
<dbReference type="OrthoDB" id="9800626at2"/>
<protein>
    <recommendedName>
        <fullName evidence="8">RsgI N-terminal anti-sigma domain-containing protein</fullName>
    </recommendedName>
</protein>
<organism evidence="9 10">
    <name type="scientific">Fictibacillus phosphorivorans</name>
    <dbReference type="NCBI Taxonomy" id="1221500"/>
    <lineage>
        <taxon>Bacteria</taxon>
        <taxon>Bacillati</taxon>
        <taxon>Bacillota</taxon>
        <taxon>Bacilli</taxon>
        <taxon>Bacillales</taxon>
        <taxon>Fictibacillaceae</taxon>
        <taxon>Fictibacillus</taxon>
    </lineage>
</organism>
<keyword evidence="2" id="KW-1003">Cell membrane</keyword>
<comment type="subcellular location">
    <subcellularLocation>
        <location evidence="1">Cell membrane</location>
        <topology evidence="1">Single-pass membrane protein</topology>
    </subcellularLocation>
</comment>
<feature type="region of interest" description="Disordered" evidence="6">
    <location>
        <begin position="284"/>
        <end position="382"/>
    </location>
</feature>
<evidence type="ECO:0000256" key="6">
    <source>
        <dbReference type="SAM" id="MobiDB-lite"/>
    </source>
</evidence>
<feature type="domain" description="RsgI N-terminal anti-sigma" evidence="8">
    <location>
        <begin position="4"/>
        <end position="53"/>
    </location>
</feature>
<comment type="caution">
    <text evidence="9">The sequence shown here is derived from an EMBL/GenBank/DDBJ whole genome shotgun (WGS) entry which is preliminary data.</text>
</comment>
<gene>
    <name evidence="9" type="ORF">AWM68_18565</name>
</gene>
<name>A0A163RYG3_9BACL</name>
<evidence type="ECO:0000313" key="9">
    <source>
        <dbReference type="EMBL" id="KZE67772.1"/>
    </source>
</evidence>
<keyword evidence="3 7" id="KW-0812">Transmembrane</keyword>
<feature type="compositionally biased region" description="Polar residues" evidence="6">
    <location>
        <begin position="344"/>
        <end position="354"/>
    </location>
</feature>
<evidence type="ECO:0000256" key="1">
    <source>
        <dbReference type="ARBA" id="ARBA00004162"/>
    </source>
</evidence>
<reference evidence="10" key="1">
    <citation type="submission" date="2016-01" db="EMBL/GenBank/DDBJ databases">
        <title>Draft genome of Chromobacterium sp. F49.</title>
        <authorList>
            <person name="Hong K.W."/>
        </authorList>
    </citation>
    <scope>NUCLEOTIDE SEQUENCE [LARGE SCALE GENOMIC DNA]</scope>
    <source>
        <strain evidence="10">P7IIIA</strain>
    </source>
</reference>
<dbReference type="RefSeq" id="WP_066239036.1">
    <property type="nucleotide sequence ID" value="NZ_LRFC01000008.1"/>
</dbReference>
<keyword evidence="10" id="KW-1185">Reference proteome</keyword>
<proteinExistence type="predicted"/>
<evidence type="ECO:0000256" key="5">
    <source>
        <dbReference type="ARBA" id="ARBA00023136"/>
    </source>
</evidence>
<evidence type="ECO:0000259" key="8">
    <source>
        <dbReference type="PROSITE" id="PS51849"/>
    </source>
</evidence>
<evidence type="ECO:0000256" key="2">
    <source>
        <dbReference type="ARBA" id="ARBA00022475"/>
    </source>
</evidence>
<dbReference type="InterPro" id="IPR055431">
    <property type="entry name" value="RsgI_M"/>
</dbReference>
<evidence type="ECO:0000256" key="7">
    <source>
        <dbReference type="SAM" id="Phobius"/>
    </source>
</evidence>
<keyword evidence="5 7" id="KW-0472">Membrane</keyword>
<accession>A0A163RYG3</accession>
<feature type="compositionally biased region" description="Basic residues" evidence="6">
    <location>
        <begin position="373"/>
        <end position="382"/>
    </location>
</feature>
<dbReference type="AlphaFoldDB" id="A0A163RYG3"/>
<dbReference type="Proteomes" id="UP000076567">
    <property type="component" value="Unassembled WGS sequence"/>
</dbReference>